<reference evidence="12" key="1">
    <citation type="journal article" date="2023" name="G3 (Bethesda)">
        <title>Whole genome assemblies of Zophobas morio and Tenebrio molitor.</title>
        <authorList>
            <person name="Kaur S."/>
            <person name="Stinson S.A."/>
            <person name="diCenzo G.C."/>
        </authorList>
    </citation>
    <scope>NUCLEOTIDE SEQUENCE</scope>
    <source>
        <strain evidence="12">QUZm001</strain>
    </source>
</reference>
<comment type="function">
    <text evidence="10">E3 ubiquitin-protein ligase that mediates ubiquitination and subsequent proteasomal degradation of target proteins. E3 ubiquitin ligases accept ubiquitin from an E2 ubiquitin-conjugating enzyme in the form of a thioester and then directly transfers the ubiquitin to targeted substrates.</text>
</comment>
<dbReference type="GO" id="GO:0031624">
    <property type="term" value="F:ubiquitin conjugating enzyme binding"/>
    <property type="evidence" value="ECO:0007669"/>
    <property type="project" value="TreeGrafter"/>
</dbReference>
<comment type="caution">
    <text evidence="12">The sequence shown here is derived from an EMBL/GenBank/DDBJ whole genome shotgun (WGS) entry which is preliminary data.</text>
</comment>
<evidence type="ECO:0000256" key="7">
    <source>
        <dbReference type="ARBA" id="ARBA00022786"/>
    </source>
</evidence>
<keyword evidence="7 10" id="KW-0833">Ubl conjugation pathway</keyword>
<dbReference type="GO" id="GO:0008270">
    <property type="term" value="F:zinc ion binding"/>
    <property type="evidence" value="ECO:0007669"/>
    <property type="project" value="UniProtKB-KW"/>
</dbReference>
<dbReference type="GO" id="GO:0005737">
    <property type="term" value="C:cytoplasm"/>
    <property type="evidence" value="ECO:0007669"/>
    <property type="project" value="InterPro"/>
</dbReference>
<keyword evidence="5 10" id="KW-0479">Metal-binding</keyword>
<evidence type="ECO:0000256" key="9">
    <source>
        <dbReference type="PROSITE-ProRule" id="PRU00455"/>
    </source>
</evidence>
<dbReference type="Pfam" id="PF21361">
    <property type="entry name" value="Sina_ZnF"/>
    <property type="match status" value="2"/>
</dbReference>
<dbReference type="PROSITE" id="PS51081">
    <property type="entry name" value="ZF_SIAH"/>
    <property type="match status" value="2"/>
</dbReference>
<feature type="domain" description="SIAH-type" evidence="11">
    <location>
        <begin position="295"/>
        <end position="356"/>
    </location>
</feature>
<dbReference type="GO" id="GO:0061630">
    <property type="term" value="F:ubiquitin protein ligase activity"/>
    <property type="evidence" value="ECO:0007669"/>
    <property type="project" value="UniProtKB-EC"/>
</dbReference>
<protein>
    <recommendedName>
        <fullName evidence="10">E3 ubiquitin-protein ligase</fullName>
        <ecNumber evidence="10">2.3.2.27</ecNumber>
    </recommendedName>
</protein>
<sequence>MDFSALQTRDWIEQLKCSVCTNYLSYFPVYISATNDNICGRCSSKMAAAYLRQNKVYEIVAQDLEFSCRYQSEGCWEKLKPEKIPQHEANCPYMTTECVTKSFTKCEVQVSKPNMTKHCHEKHSEIFLTNGKFDIDLSGSQVVYNLLEHNNQLHIIKRKYHPDEKRFAFFMAGKENQKDFAFIPYVLKFTCVNRELTIRHGANAPIPVEKISLEPLIQDDQKTSKLVAEIFMTTQTSSIFDAETITKELLNLFRCSGCNRYLLPVPNTGSSTLQCSNCRTRRDATVLNLDTVANLVKFPCHNVENGCSFTSSPQEIKNHQDLCQYGSQSCPIQDYTKCTWNGLYKDLDSHFRKNHHDILITSNDISVIISSLPRNNNSHIYPRDMGFHQRDRRGFREHNLCSGDVHLVKCYLMKFGTHFFNLIFFHTGDKYYWVVQMMGEFKDMFRYEIEIIDNNNKVNKMTVTNACSKHTEKKILLNNLRDCCFFSSEQIQSFLGKQNELTFKVYIYQNN</sequence>
<dbReference type="Proteomes" id="UP001168821">
    <property type="component" value="Unassembled WGS sequence"/>
</dbReference>
<comment type="domain">
    <text evidence="10">The SBD domain (substrate-binding domain) mediates the interaction with substrate proteins. It is related to the TRAF family.</text>
</comment>
<dbReference type="InterPro" id="IPR008974">
    <property type="entry name" value="TRAF-like"/>
</dbReference>
<comment type="domain">
    <text evidence="10">The RING-type zinc finger domain is essential for ubiquitin ligase activity.</text>
</comment>
<comment type="similarity">
    <text evidence="3 10">Belongs to the SINA (Seven in absentia) family.</text>
</comment>
<keyword evidence="8 10" id="KW-0862">Zinc</keyword>
<feature type="domain" description="SIAH-type" evidence="11">
    <location>
        <begin position="63"/>
        <end position="124"/>
    </location>
</feature>
<organism evidence="12 13">
    <name type="scientific">Zophobas morio</name>
    <dbReference type="NCBI Taxonomy" id="2755281"/>
    <lineage>
        <taxon>Eukaryota</taxon>
        <taxon>Metazoa</taxon>
        <taxon>Ecdysozoa</taxon>
        <taxon>Arthropoda</taxon>
        <taxon>Hexapoda</taxon>
        <taxon>Insecta</taxon>
        <taxon>Pterygota</taxon>
        <taxon>Neoptera</taxon>
        <taxon>Endopterygota</taxon>
        <taxon>Coleoptera</taxon>
        <taxon>Polyphaga</taxon>
        <taxon>Cucujiformia</taxon>
        <taxon>Tenebrionidae</taxon>
        <taxon>Zophobas</taxon>
    </lineage>
</organism>
<dbReference type="InterPro" id="IPR018121">
    <property type="entry name" value="7-in-absentia-prot_TRAF-dom"/>
</dbReference>
<evidence type="ECO:0000256" key="1">
    <source>
        <dbReference type="ARBA" id="ARBA00000900"/>
    </source>
</evidence>
<evidence type="ECO:0000256" key="8">
    <source>
        <dbReference type="ARBA" id="ARBA00022833"/>
    </source>
</evidence>
<dbReference type="PANTHER" id="PTHR45877">
    <property type="entry name" value="E3 UBIQUITIN-PROTEIN LIGASE SIAH2"/>
    <property type="match status" value="1"/>
</dbReference>
<name>A0AA38IIZ1_9CUCU</name>
<dbReference type="AlphaFoldDB" id="A0AA38IIZ1"/>
<evidence type="ECO:0000259" key="11">
    <source>
        <dbReference type="PROSITE" id="PS51081"/>
    </source>
</evidence>
<keyword evidence="4" id="KW-0808">Transferase</keyword>
<dbReference type="InterPro" id="IPR013083">
    <property type="entry name" value="Znf_RING/FYVE/PHD"/>
</dbReference>
<gene>
    <name evidence="12" type="ORF">Zmor_009417</name>
</gene>
<dbReference type="InterPro" id="IPR013010">
    <property type="entry name" value="Znf_SIAH"/>
</dbReference>
<dbReference type="Gene3D" id="3.30.40.10">
    <property type="entry name" value="Zinc/RING finger domain, C3HC4 (zinc finger)"/>
    <property type="match status" value="2"/>
</dbReference>
<dbReference type="FunFam" id="3.30.40.10:FF:000041">
    <property type="entry name" value="E3 ubiquitin-protein ligase SINAT3"/>
    <property type="match status" value="1"/>
</dbReference>
<evidence type="ECO:0000256" key="6">
    <source>
        <dbReference type="ARBA" id="ARBA00022771"/>
    </source>
</evidence>
<accession>A0AA38IIZ1</accession>
<proteinExistence type="inferred from homology"/>
<dbReference type="PANTHER" id="PTHR45877:SF2">
    <property type="entry name" value="E3 UBIQUITIN-PROTEIN LIGASE SINA-RELATED"/>
    <property type="match status" value="1"/>
</dbReference>
<evidence type="ECO:0000256" key="3">
    <source>
        <dbReference type="ARBA" id="ARBA00009119"/>
    </source>
</evidence>
<evidence type="ECO:0000256" key="10">
    <source>
        <dbReference type="RuleBase" id="RU201113"/>
    </source>
</evidence>
<keyword evidence="13" id="KW-1185">Reference proteome</keyword>
<evidence type="ECO:0000256" key="2">
    <source>
        <dbReference type="ARBA" id="ARBA00004906"/>
    </source>
</evidence>
<dbReference type="InterPro" id="IPR004162">
    <property type="entry name" value="SINA-like_animal"/>
</dbReference>
<evidence type="ECO:0000256" key="4">
    <source>
        <dbReference type="ARBA" id="ARBA00022679"/>
    </source>
</evidence>
<evidence type="ECO:0000313" key="13">
    <source>
        <dbReference type="Proteomes" id="UP001168821"/>
    </source>
</evidence>
<keyword evidence="6 9" id="KW-0863">Zinc-finger</keyword>
<dbReference type="SUPFAM" id="SSF49599">
    <property type="entry name" value="TRAF domain-like"/>
    <property type="match status" value="2"/>
</dbReference>
<dbReference type="EC" id="2.3.2.27" evidence="10"/>
<dbReference type="Pfam" id="PF03145">
    <property type="entry name" value="Sina_TRAF"/>
    <property type="match status" value="1"/>
</dbReference>
<evidence type="ECO:0000256" key="5">
    <source>
        <dbReference type="ARBA" id="ARBA00022723"/>
    </source>
</evidence>
<comment type="pathway">
    <text evidence="2 10">Protein modification; protein ubiquitination.</text>
</comment>
<evidence type="ECO:0000313" key="12">
    <source>
        <dbReference type="EMBL" id="KAJ3657630.1"/>
    </source>
</evidence>
<dbReference type="Gene3D" id="2.60.210.10">
    <property type="entry name" value="Apoptosis, Tumor Necrosis Factor Receptor Associated Protein 2, Chain A"/>
    <property type="match status" value="1"/>
</dbReference>
<comment type="catalytic activity">
    <reaction evidence="1 10">
        <text>S-ubiquitinyl-[E2 ubiquitin-conjugating enzyme]-L-cysteine + [acceptor protein]-L-lysine = [E2 ubiquitin-conjugating enzyme]-L-cysteine + N(6)-ubiquitinyl-[acceptor protein]-L-lysine.</text>
        <dbReference type="EC" id="2.3.2.27"/>
    </reaction>
</comment>
<dbReference type="GO" id="GO:0043161">
    <property type="term" value="P:proteasome-mediated ubiquitin-dependent protein catabolic process"/>
    <property type="evidence" value="ECO:0007669"/>
    <property type="project" value="TreeGrafter"/>
</dbReference>
<dbReference type="EMBL" id="JALNTZ010000003">
    <property type="protein sequence ID" value="KAJ3657630.1"/>
    <property type="molecule type" value="Genomic_DNA"/>
</dbReference>